<dbReference type="Proteomes" id="UP000297245">
    <property type="component" value="Unassembled WGS sequence"/>
</dbReference>
<dbReference type="AlphaFoldDB" id="A0A4S8LXK0"/>
<protein>
    <submittedName>
        <fullName evidence="1">Uncharacterized protein</fullName>
    </submittedName>
</protein>
<organism evidence="1 2">
    <name type="scientific">Dendrothele bispora (strain CBS 962.96)</name>
    <dbReference type="NCBI Taxonomy" id="1314807"/>
    <lineage>
        <taxon>Eukaryota</taxon>
        <taxon>Fungi</taxon>
        <taxon>Dikarya</taxon>
        <taxon>Basidiomycota</taxon>
        <taxon>Agaricomycotina</taxon>
        <taxon>Agaricomycetes</taxon>
        <taxon>Agaricomycetidae</taxon>
        <taxon>Agaricales</taxon>
        <taxon>Agaricales incertae sedis</taxon>
        <taxon>Dendrothele</taxon>
    </lineage>
</organism>
<gene>
    <name evidence="1" type="ORF">K435DRAFT_798959</name>
</gene>
<proteinExistence type="predicted"/>
<name>A0A4S8LXK0_DENBC</name>
<evidence type="ECO:0000313" key="2">
    <source>
        <dbReference type="Proteomes" id="UP000297245"/>
    </source>
</evidence>
<reference evidence="1 2" key="1">
    <citation type="journal article" date="2019" name="Nat. Ecol. Evol.">
        <title>Megaphylogeny resolves global patterns of mushroom evolution.</title>
        <authorList>
            <person name="Varga T."/>
            <person name="Krizsan K."/>
            <person name="Foldi C."/>
            <person name="Dima B."/>
            <person name="Sanchez-Garcia M."/>
            <person name="Sanchez-Ramirez S."/>
            <person name="Szollosi G.J."/>
            <person name="Szarkandi J.G."/>
            <person name="Papp V."/>
            <person name="Albert L."/>
            <person name="Andreopoulos W."/>
            <person name="Angelini C."/>
            <person name="Antonin V."/>
            <person name="Barry K.W."/>
            <person name="Bougher N.L."/>
            <person name="Buchanan P."/>
            <person name="Buyck B."/>
            <person name="Bense V."/>
            <person name="Catcheside P."/>
            <person name="Chovatia M."/>
            <person name="Cooper J."/>
            <person name="Damon W."/>
            <person name="Desjardin D."/>
            <person name="Finy P."/>
            <person name="Geml J."/>
            <person name="Haridas S."/>
            <person name="Hughes K."/>
            <person name="Justo A."/>
            <person name="Karasinski D."/>
            <person name="Kautmanova I."/>
            <person name="Kiss B."/>
            <person name="Kocsube S."/>
            <person name="Kotiranta H."/>
            <person name="LaButti K.M."/>
            <person name="Lechner B.E."/>
            <person name="Liimatainen K."/>
            <person name="Lipzen A."/>
            <person name="Lukacs Z."/>
            <person name="Mihaltcheva S."/>
            <person name="Morgado L.N."/>
            <person name="Niskanen T."/>
            <person name="Noordeloos M.E."/>
            <person name="Ohm R.A."/>
            <person name="Ortiz-Santana B."/>
            <person name="Ovrebo C."/>
            <person name="Racz N."/>
            <person name="Riley R."/>
            <person name="Savchenko A."/>
            <person name="Shiryaev A."/>
            <person name="Soop K."/>
            <person name="Spirin V."/>
            <person name="Szebenyi C."/>
            <person name="Tomsovsky M."/>
            <person name="Tulloss R.E."/>
            <person name="Uehling J."/>
            <person name="Grigoriev I.V."/>
            <person name="Vagvolgyi C."/>
            <person name="Papp T."/>
            <person name="Martin F.M."/>
            <person name="Miettinen O."/>
            <person name="Hibbett D.S."/>
            <person name="Nagy L.G."/>
        </authorList>
    </citation>
    <scope>NUCLEOTIDE SEQUENCE [LARGE SCALE GENOMIC DNA]</scope>
    <source>
        <strain evidence="1 2">CBS 962.96</strain>
    </source>
</reference>
<keyword evidence="2" id="KW-1185">Reference proteome</keyword>
<evidence type="ECO:0000313" key="1">
    <source>
        <dbReference type="EMBL" id="THU94402.1"/>
    </source>
</evidence>
<accession>A0A4S8LXK0</accession>
<dbReference type="EMBL" id="ML179225">
    <property type="protein sequence ID" value="THU94402.1"/>
    <property type="molecule type" value="Genomic_DNA"/>
</dbReference>
<sequence>MDPRLNVHRYLEELKLLTRCSKYFGPPVLKDLYSLEETSVHSELAPSSRKLKEKDLALGLSNPFTSTGHITKPFLQLLYASAGICIFFDNKVFIGSLPPYERDPGQIGTPMVLVSVVLVLVVPYGSNCLLGNPVLSTNYPATKLLTKAH</sequence>